<dbReference type="RefSeq" id="WP_185036302.1">
    <property type="nucleotide sequence ID" value="NZ_BNBN01000024.1"/>
</dbReference>
<evidence type="ECO:0000256" key="1">
    <source>
        <dbReference type="SAM" id="MobiDB-lite"/>
    </source>
</evidence>
<dbReference type="Proteomes" id="UP000540423">
    <property type="component" value="Unassembled WGS sequence"/>
</dbReference>
<keyword evidence="3" id="KW-1185">Reference proteome</keyword>
<evidence type="ECO:0000313" key="2">
    <source>
        <dbReference type="EMBL" id="MBB6439781.1"/>
    </source>
</evidence>
<comment type="caution">
    <text evidence="2">The sequence shown here is derived from an EMBL/GenBank/DDBJ whole genome shotgun (WGS) entry which is preliminary data.</text>
</comment>
<evidence type="ECO:0000313" key="3">
    <source>
        <dbReference type="Proteomes" id="UP000540423"/>
    </source>
</evidence>
<accession>A0A7X0HLJ7</accession>
<organism evidence="2 3">
    <name type="scientific">Streptomyces candidus</name>
    <dbReference type="NCBI Taxonomy" id="67283"/>
    <lineage>
        <taxon>Bacteria</taxon>
        <taxon>Bacillati</taxon>
        <taxon>Actinomycetota</taxon>
        <taxon>Actinomycetes</taxon>
        <taxon>Kitasatosporales</taxon>
        <taxon>Streptomycetaceae</taxon>
        <taxon>Streptomyces</taxon>
    </lineage>
</organism>
<dbReference type="EMBL" id="JACHEM010000028">
    <property type="protein sequence ID" value="MBB6439781.1"/>
    <property type="molecule type" value="Genomic_DNA"/>
</dbReference>
<sequence length="157" mass="17340">MTFQIRAVTIYGKQPGQVHTVPFTPGGLNIVTGDSRRGKSALLTIIDYCLASSEYPVKSGKVRDGRGQSPGGRERWYGDGAVLAHHDPLGKLRQDLVRAETGSAGRRPLDPGTHWPPYSTPHPKTRIWDTPPRNDSDPLRPLREIWCIGAQPLRPTN</sequence>
<evidence type="ECO:0008006" key="4">
    <source>
        <dbReference type="Google" id="ProtNLM"/>
    </source>
</evidence>
<dbReference type="AlphaFoldDB" id="A0A7X0HLJ7"/>
<reference evidence="2 3" key="1">
    <citation type="submission" date="2020-08" db="EMBL/GenBank/DDBJ databases">
        <title>Genomic Encyclopedia of Type Strains, Phase IV (KMG-IV): sequencing the most valuable type-strain genomes for metagenomic binning, comparative biology and taxonomic classification.</title>
        <authorList>
            <person name="Goeker M."/>
        </authorList>
    </citation>
    <scope>NUCLEOTIDE SEQUENCE [LARGE SCALE GENOMIC DNA]</scope>
    <source>
        <strain evidence="2 3">DSM 40141</strain>
    </source>
</reference>
<gene>
    <name evidence="2" type="ORF">HNQ79_006293</name>
</gene>
<proteinExistence type="predicted"/>
<name>A0A7X0HLJ7_9ACTN</name>
<feature type="region of interest" description="Disordered" evidence="1">
    <location>
        <begin position="100"/>
        <end position="135"/>
    </location>
</feature>
<protein>
    <recommendedName>
        <fullName evidence="4">Rad50/SbcC-type AAA domain-containing protein</fullName>
    </recommendedName>
</protein>